<dbReference type="CDD" id="cd12117">
    <property type="entry name" value="A_NRPS_Srf_like"/>
    <property type="match status" value="1"/>
</dbReference>
<dbReference type="PROSITE" id="PS00012">
    <property type="entry name" value="PHOSPHOPANTETHEINE"/>
    <property type="match status" value="5"/>
</dbReference>
<dbReference type="NCBIfam" id="NF003417">
    <property type="entry name" value="PRK04813.1"/>
    <property type="match status" value="8"/>
</dbReference>
<dbReference type="CDD" id="cd05930">
    <property type="entry name" value="A_NRPS"/>
    <property type="match status" value="4"/>
</dbReference>
<dbReference type="PROSITE" id="PS00455">
    <property type="entry name" value="AMP_BINDING"/>
    <property type="match status" value="5"/>
</dbReference>
<dbReference type="CDD" id="cd17646">
    <property type="entry name" value="A_NRPS_AB3403-like"/>
    <property type="match status" value="1"/>
</dbReference>
<dbReference type="SUPFAM" id="SSF53335">
    <property type="entry name" value="S-adenosyl-L-methionine-dependent methyltransferases"/>
    <property type="match status" value="2"/>
</dbReference>
<evidence type="ECO:0000256" key="3">
    <source>
        <dbReference type="ARBA" id="ARBA00022553"/>
    </source>
</evidence>
<dbReference type="Gene3D" id="3.30.559.10">
    <property type="entry name" value="Chloramphenicol acetyltransferase-like domain"/>
    <property type="match status" value="7"/>
</dbReference>
<dbReference type="Gene3D" id="3.30.300.30">
    <property type="match status" value="8"/>
</dbReference>
<proteinExistence type="predicted"/>
<feature type="domain" description="Carrier" evidence="5">
    <location>
        <begin position="3571"/>
        <end position="3646"/>
    </location>
</feature>
<dbReference type="InterPro" id="IPR045851">
    <property type="entry name" value="AMP-bd_C_sf"/>
</dbReference>
<protein>
    <submittedName>
        <fullName evidence="6">Non-ribosomal peptide synthase/polyketide synthase</fullName>
    </submittedName>
</protein>
<evidence type="ECO:0000259" key="5">
    <source>
        <dbReference type="PROSITE" id="PS50075"/>
    </source>
</evidence>
<dbReference type="PROSITE" id="PS50075">
    <property type="entry name" value="CARRIER"/>
    <property type="match status" value="6"/>
</dbReference>
<evidence type="ECO:0000256" key="1">
    <source>
        <dbReference type="ARBA" id="ARBA00001957"/>
    </source>
</evidence>
<dbReference type="InterPro" id="IPR010060">
    <property type="entry name" value="NRPS_synth"/>
</dbReference>
<gene>
    <name evidence="6" type="ORF">K1Y79_03140</name>
</gene>
<keyword evidence="3" id="KW-0597">Phosphoprotein</keyword>
<evidence type="ECO:0000256" key="2">
    <source>
        <dbReference type="ARBA" id="ARBA00022450"/>
    </source>
</evidence>
<dbReference type="NCBIfam" id="TIGR01733">
    <property type="entry name" value="AA-adenyl-dom"/>
    <property type="match status" value="6"/>
</dbReference>
<dbReference type="InterPro" id="IPR010071">
    <property type="entry name" value="AA_adenyl_dom"/>
</dbReference>
<dbReference type="NCBIfam" id="NF004282">
    <property type="entry name" value="PRK05691.1"/>
    <property type="match status" value="5"/>
</dbReference>
<dbReference type="CDD" id="cd19531">
    <property type="entry name" value="LCL_NRPS-like"/>
    <property type="match status" value="6"/>
</dbReference>
<keyword evidence="7" id="KW-1185">Reference proteome</keyword>
<dbReference type="InterPro" id="IPR036736">
    <property type="entry name" value="ACP-like_sf"/>
</dbReference>
<dbReference type="InterPro" id="IPR013216">
    <property type="entry name" value="Methyltransf_11"/>
</dbReference>
<name>A0ABS7G6N6_9BACT</name>
<dbReference type="InterPro" id="IPR020845">
    <property type="entry name" value="AMP-binding_CS"/>
</dbReference>
<dbReference type="Pfam" id="PF13193">
    <property type="entry name" value="AMP-binding_C"/>
    <property type="match status" value="4"/>
</dbReference>
<evidence type="ECO:0000256" key="4">
    <source>
        <dbReference type="ARBA" id="ARBA00022737"/>
    </source>
</evidence>
<dbReference type="PANTHER" id="PTHR45527:SF1">
    <property type="entry name" value="FATTY ACID SYNTHASE"/>
    <property type="match status" value="1"/>
</dbReference>
<feature type="domain" description="Carrier" evidence="5">
    <location>
        <begin position="1045"/>
        <end position="1120"/>
    </location>
</feature>
<keyword evidence="2" id="KW-0596">Phosphopantetheine</keyword>
<feature type="domain" description="Carrier" evidence="5">
    <location>
        <begin position="6096"/>
        <end position="6171"/>
    </location>
</feature>
<dbReference type="Pfam" id="PF00668">
    <property type="entry name" value="Condensation"/>
    <property type="match status" value="7"/>
</dbReference>
<dbReference type="InterPro" id="IPR006162">
    <property type="entry name" value="Ppantetheine_attach_site"/>
</dbReference>
<dbReference type="SUPFAM" id="SSF56801">
    <property type="entry name" value="Acetyl-CoA synthetase-like"/>
    <property type="match status" value="6"/>
</dbReference>
<feature type="domain" description="Carrier" evidence="5">
    <location>
        <begin position="5044"/>
        <end position="5119"/>
    </location>
</feature>
<dbReference type="Pfam" id="PF08241">
    <property type="entry name" value="Methyltransf_11"/>
    <property type="match status" value="1"/>
</dbReference>
<dbReference type="Gene3D" id="3.40.50.12780">
    <property type="entry name" value="N-terminal domain of ligase-like"/>
    <property type="match status" value="1"/>
</dbReference>
<dbReference type="SMART" id="SM00823">
    <property type="entry name" value="PKS_PP"/>
    <property type="match status" value="6"/>
</dbReference>
<dbReference type="PANTHER" id="PTHR45527">
    <property type="entry name" value="NONRIBOSOMAL PEPTIDE SYNTHETASE"/>
    <property type="match status" value="1"/>
</dbReference>
<dbReference type="Pfam" id="PF00550">
    <property type="entry name" value="PP-binding"/>
    <property type="match status" value="6"/>
</dbReference>
<dbReference type="Gene3D" id="3.30.559.30">
    <property type="entry name" value="Nonribosomal peptide synthetase, condensation domain"/>
    <property type="match status" value="7"/>
</dbReference>
<dbReference type="Gene3D" id="2.30.38.10">
    <property type="entry name" value="Luciferase, Domain 3"/>
    <property type="match status" value="5"/>
</dbReference>
<accession>A0ABS7G6N6</accession>
<dbReference type="InterPro" id="IPR023213">
    <property type="entry name" value="CAT-like_dom_sf"/>
</dbReference>
<dbReference type="CDD" id="cd02440">
    <property type="entry name" value="AdoMet_MTases"/>
    <property type="match status" value="1"/>
</dbReference>
<evidence type="ECO:0000313" key="7">
    <source>
        <dbReference type="Proteomes" id="UP000812961"/>
    </source>
</evidence>
<dbReference type="InterPro" id="IPR001242">
    <property type="entry name" value="Condensation_dom"/>
</dbReference>
<dbReference type="Gene3D" id="3.40.50.980">
    <property type="match status" value="10"/>
</dbReference>
<dbReference type="InterPro" id="IPR029063">
    <property type="entry name" value="SAM-dependent_MTases_sf"/>
</dbReference>
<evidence type="ECO:0000313" key="6">
    <source>
        <dbReference type="EMBL" id="MBW8683317.1"/>
    </source>
</evidence>
<dbReference type="InterPro" id="IPR009081">
    <property type="entry name" value="PP-bd_ACP"/>
</dbReference>
<feature type="domain" description="Carrier" evidence="5">
    <location>
        <begin position="2104"/>
        <end position="2179"/>
    </location>
</feature>
<comment type="cofactor">
    <cofactor evidence="1">
        <name>pantetheine 4'-phosphate</name>
        <dbReference type="ChEBI" id="CHEBI:47942"/>
    </cofactor>
</comment>
<dbReference type="InterPro" id="IPR025110">
    <property type="entry name" value="AMP-bd_C"/>
</dbReference>
<dbReference type="NCBIfam" id="TIGR01720">
    <property type="entry name" value="NRPS-para261"/>
    <property type="match status" value="1"/>
</dbReference>
<dbReference type="InterPro" id="IPR020806">
    <property type="entry name" value="PKS_PP-bd"/>
</dbReference>
<dbReference type="Gene3D" id="3.40.50.150">
    <property type="entry name" value="Vaccinia Virus protein VP39"/>
    <property type="match status" value="2"/>
</dbReference>
<dbReference type="RefSeq" id="WP_220248538.1">
    <property type="nucleotide sequence ID" value="NZ_JAICCF010000001.1"/>
</dbReference>
<dbReference type="Proteomes" id="UP000812961">
    <property type="component" value="Unassembled WGS sequence"/>
</dbReference>
<dbReference type="InterPro" id="IPR042099">
    <property type="entry name" value="ANL_N_sf"/>
</dbReference>
<dbReference type="Pfam" id="PF00501">
    <property type="entry name" value="AMP-binding"/>
    <property type="match status" value="6"/>
</dbReference>
<feature type="domain" description="Carrier" evidence="5">
    <location>
        <begin position="7158"/>
        <end position="7232"/>
    </location>
</feature>
<dbReference type="SUPFAM" id="SSF52777">
    <property type="entry name" value="CoA-dependent acyltransferases"/>
    <property type="match status" value="14"/>
</dbReference>
<dbReference type="Gene3D" id="1.10.1200.10">
    <property type="entry name" value="ACP-like"/>
    <property type="match status" value="6"/>
</dbReference>
<dbReference type="InterPro" id="IPR000873">
    <property type="entry name" value="AMP-dep_synth/lig_dom"/>
</dbReference>
<reference evidence="6 7" key="1">
    <citation type="submission" date="2021-08" db="EMBL/GenBank/DDBJ databases">
        <title>The genome sequence of Chitinophaga sp. B61.</title>
        <authorList>
            <person name="Zhang X."/>
        </authorList>
    </citation>
    <scope>NUCLEOTIDE SEQUENCE [LARGE SCALE GENOMIC DNA]</scope>
    <source>
        <strain evidence="6 7">B61</strain>
    </source>
</reference>
<comment type="caution">
    <text evidence="6">The sequence shown here is derived from an EMBL/GenBank/DDBJ whole genome shotgun (WGS) entry which is preliminary data.</text>
</comment>
<organism evidence="6 7">
    <name type="scientific">Chitinophaga rhizophila</name>
    <dbReference type="NCBI Taxonomy" id="2866212"/>
    <lineage>
        <taxon>Bacteria</taxon>
        <taxon>Pseudomonadati</taxon>
        <taxon>Bacteroidota</taxon>
        <taxon>Chitinophagia</taxon>
        <taxon>Chitinophagales</taxon>
        <taxon>Chitinophagaceae</taxon>
        <taxon>Chitinophaga</taxon>
    </lineage>
</organism>
<keyword evidence="4" id="KW-0677">Repeat</keyword>
<sequence>MYTDKVKSILDRARESGVSFFVEEEKLKMKIPKGKRIQPDLLKEIDEWKTIIKDFFISNRHPSPNDIRYIKPRDKDLAVQLPLSYAQERLWFIDKLQGTIHYHMPWVFRLEGVLNLNALENAFREIVRRHETLRTVIREEAGAGRLHLLPAEDWQLTFVNAGDLLSAGTDIASYIGEQMTTPYDLAADFMLKVYVINNGENEHTVLTLVHHIAFDGWSVSILVNELTQLYSSAVNGNNSVLNELPVQYADYALWQRTYLNDQLMDEQLAYWKRQLKDLTPLSFPTDYTRPAIQSTKGNTIYYRLDTKLSKALRQLAQQEEATLYMTMLAAFKVLLYQYTGQSDICVGSAVAGRKQPELKSLIGFFVNTLAMRTEVRHGMPFTTLLQQVKATVLEAYNQQDIPFEKVVESLKIDRDLSRNALFQHMFVFHNTPPVKQIDLGNIKLTPDQHAVIDSSKFDFEFSVTDDEDGIHLKVNYCTDLFEQSGIERLIKHYERLLQIVTTDKHEAVGRLSMLSVAERQQLLYDFNDTAIDYGVSGTIVDLIEAQVALTPDHIALVQDDRQLTYRQLDHISNQLAHYLIQQGVSRENPLTPLCMDRSPEMVIAILGVLKAGGAYVPIDPAFPAIHIANILEDTGARLIVTAGLTGKLRTICDGLQVVDLQTDLGIIERQPGKPPANRINIHDLAYVIYTSGSTGKPKGVLNEHAGLLNRLLWTQQYFNLTQDDCVLQKTTYTFDVSVWEILWPLFSGARLVLAKPEGQKDARYLKKLIDDQHVTLSHFVPSMLELFLEETGPASCPTLKKVLCSGEQLKPAHVKRFHEKLPHVALYNLYGPTEAAIDVTCWAVPMAQEIRTVPIGKPVANTSLFILNGVAELVPVGVPGELCIGGVQVARGYLNRSSLTAEKFIDSPFLTGDRLYRTGDMARWLPDGNIEYLGRIDDQVKIRGYRVELGEVESVLQAAPGVKQGVVVAREDGSGSRRLIGFVVPSGMFDRTAIQRYLSEQLPEYMVPSLLLSLDKLPLTSTGKVNRQALPAAIADDQRPDSYVAAQTLLEQQLCGIWQKILGVHRVGITDNFFELGGHSLLVIRVVAAIRRELERELSVKDLFLYPTVSALTAYLESTTGTTLLPAVTPRLSDEAIPLSFSQERLWFIDKLQGSRQYHMPWVFRLHGSLDVAALTDSFRAIVDRHSVLRTVVYESEGIGYQQLLPSADWSPVYMRASDLSASGQDLEEYLSAELDRAYDLSRDMMLRVHLIEEGPDDHVLLVMLHHIAFDGWSVSLLVKELGLLYRSLQSGEGIPSSLPLLPVQYADYAAWQRHYLSGALLSGKLSYWKQQLSGVSVLELPSDYVRPAVQSGAGGEERLLLPASLSTALTGLSQSAGVTLYMTLLSAFKVLLYRYSGQEDICVGTPVAGRHQQEVESLMGFFVNTLALRSQVSGGQRFIDLLASVKTTTLSAYDHQDVPFEKVVEVLGVERDMSRSAVFQVMFIMQQDIAYPDLGTVTLAPVERTELPSRFDLEMNVTLSSTGLELQLVYSKDLYKADSIQRMLGHYEQLLHAIVASQDTTIDNLPMLTSAEYTQILTDFNPSPQTWHTPSGTTVLTLFEEQAALHPDAIALVYEDQQLSYSELNAYANQLGSYLRTRGIGPDVRVPVCADRSLDLVVSILGILKSGGAYVPIDPDYPEDRIRYMLQDTGANILLSAVRNQSLSLHELFNGEVIDVINNRETISREPSENLTPVLGSSHLAYIIYTSGSTGKPKGVMVEHGNLASVMNAGTVLFDFNQHDVWTAFHSFSFDFSVWEIFMPLCTGAKVIMPAKDTVMDVSAFGNLLEHHQVTVLNQTPSAFYALQEHLLKASRQLDIRYVIFGGEALSPALLEQWAVQYPACNLINMYGITEITIHATFKQIDEDCIATHTSNIGHVIPTLQAYVLGNNLQPVPVGVPGELYIGGQGVARGYFNNADLTAARFISNPFVEGQRLYKSGDLVRRLPDGEMEYLGRIDDQVKIRGYRIELNEVSLALQQAPGIRQAVVIARDDSFGNKQLLGYVVPDISLDKAAVFAYLRTQLPEYMIPAFLVAVSHIPLTANGKVDKKKLPPIDTAVIPAADYTAPVTPLQEDIAAVWQAILNIERIGIHDNFFESGGHSLLVTRCVSALRSRLGIEVSVRDIFVYPTIAALSAQLTQQQPKDLLPPITPQPRPARIPLSFAQERLWFIDSLQGSVQYHMPWVFRIYGIPDLKVMEHAFRHIINRHEVIRTLIHEEDGIAYQEVISEQSWKLRFTDESRLTDSNILHNYIQQQVSEPFNLSADYMLRAELIRLDDEEYVLLVVMHHIASDGWSLPIMLHEMVAIYDSFMQNAVQVLPALPVQYADYALWQRNYLEGRVMDQQLQYWKEQLKDVIPLKVPTDYPRPLVQSTRGSAVYHKLDPILSEQLQQFSKREGVTLFMTLLTAFKALLHRYTGEKDICTGSPIAGRKQLETEELIGFFVNTLALRCTVNEEDTLRRLLEQIKAVTLEAYEYQDTPFEKVVEAIAGKREVDANPLFHIVFALQNTPELPALELNGLVLSNEVLEDQTAVFDLLFELRETPEGILLKLRYSTALFSEATIHGYIAHYEQILSTLVENAERKIGDIALVTAKEREQLLFHFNQPPVLSAYQKTVVALFEEQVRKSPDATALVFENVQLSYRRLNEQANQLARYLRNKGVGRDTAVPVLMYRSADLIVSILGILKAGGAYMPVDPEYPVERILFMLNDTGSSLVLTETACLSQLRQSGDSYPEIIDIQAQWPVIAQYTGEDLPPVNQVSDLAYIMYTSGSTGKPKGVLVEHLNIVSLATDQHYAGFSAEDILLSTGSPSFDASTFEYWSMLLNGGQLVICSRDTLLTNELLKEVMTGRNVSKMWFTASWFNQLVEWDISIFSQLDTILVGGEKLSEDHIQRLRSAYPDLKIVNGYGPTENTTFSLTYLIKESGKIGVIPIGRPLQNRTAYVLNPQQQLCPVGVPGELYVGGAGVARGYLNRPELTAERFVKDPFSEDANARLYKTGDLVKWLPDGNIAYLGRIDDQVKIRGYRIEPGEVENVLNEFDGISAGCVIVKQDSFGGNRLVGYYVPERQVLLEKEGELYRQQVESWQELYETEYGKTETAVIADEEFNIIGWNDSFTGQPIPGAQMREWLDDILNVILSCRPENVLEIGCGTGLIYYGLSDHIRHYTGTDFSSSSVRQIQQRISKGERVYCDTALHVCAAHEVGALDIPETDTIILNSIVQYFPGEQYLTTVISSCLEKLKGSGRIVIGDVRDKRLLKHFKGRLSLHSNMESVPKRVFNFGLEQEVLTEEELCISPEYFYALKSLYPAISHVDIRWKNCTAENELTLYRYTVILHIQAMPPVLVQEWLDWETPGMADNVHTLLSSRATAVNIRNLPNYRLEKERLLSAGIDDPTVSSSGELREYILRRSKTVDEAEQLISAARAQGYHCTYLLHEDALKLNIILSLQPVMQAIAQVYQAESSSFKAGTYTNMPLYGTIIQQVQKELRSYMLGMLPDYMTPSELLSLPFLPLTDNGKIDRQLLLLQGGTQEHVAALHQLPSGETALQLAAIWQELLGISRIGINDDFFELGGHSLLATRAVSAIRKQLGMEIMVKDMFLYPTIARLSVYLESRLQRPLLPPVTARTHDTMIPLSFAQERLWFIDKLQGSVAYHMPWIFRLTGNPDIAALEQAFREIVRRHEVLRSVLRQGNKAPYQEIIDGTAWRMEYYETPALTDPTAFEQYVHKWFHVPFDLSNDYMLRVRLLKLSAEEYVLLVLFHHIAFDGWSVSVMVREMIALYRSYRDGRESALPELTVQYADYALWQHEHLNGEMLETQLAYWKNRLQDIKPLYLPTDYPRTAIQSTHGDTKYFYLDSSLTAQLRHLSREQGVTLFMTMLAVFKVLLYRYTHQEDICTGVAIANRTQKETESLIGFFVNALALRSKLNNKTVFSDFLQQVKAITLEGYTYQDVPFEKVIEAVVGKRDVVGNPLIQVMFVLQNTPEIPSLEVGDVTFTGEVFQNVTSKFDLTFDLREKPDTIEFRVEFCDELFTGETITRMFGHYVHLLEAIVQQVSTPVGQLRMLSLEEEQTLLSQFNKPQSALPAQTFISLFEQQVLITPQHTAVFAADAILTYQELNERANRFSNYLQRYNPGQHALVPVCLDRSALMMVCILGILKAGYAYVPIDPSYPQERIRFMLEDTGASLAVSVKQHSDLLQHAGNLTTVIEIDEQWDQIESCSAEKITESPQPGQLAYTIYTSGSTGRPKGVMVEHGNLLNYLLNSKRRYIDEDNNEAGSLLNLPYTFDASLTSMFVPLLGGKSVVIGTNEALKVFESRLFMDAAPYDFIKLTPSHMSLLQNAIGATAGGVLTKRLVIGGEALQRSHIQFLLDSNENMEVINEYGPTEATVGCSVYSFNTRYGRTDFDHHVPIGKPLDNVTMYILSADMLPVPVGVAGEIYIGGAGVARGYLNRPELTAARFIKDPFSKEAGARLYKTGDMAKWLPDGNMVYLGRMDDQVKIRGYRIEPGEVENVLSESPGLAAACVVVKQDTIGMNKLVGYYVADKQLLRQKEDTLYRQQVENWQALYETEYGKTEAVAAEDEEFNIIGWNDSFTGQQIPSHEMREWLNDILEVILSCRPENVLEIGTGMGLIYYGLSDHISHYTGTDFSSSSIRQIERHISRKERPYCQTSLHVCAAHEVAALATGEIDTIVLNSIIQYFPGEAYLTTVIASCIGKLNGHGQIVIGDVRDLRLLKSFKGRLALERNSESLSKRVFGFGIEQELLNEEELCISPAYFYGLQSLYPEISYVDIRWKQCVAENELTLYRYTVILHVGEKPAVQSPKWLDWETTGVAEKVSDLLDAGAEMISIRNLPNYRLEKERLLLAGLEVPTIQTSGELREYISRPSSAIESIEKLILMAQYQGYYCRYLLHEDVMKLNLVLSRESLSTAIEQVFSETNVPFEAGAYTNMPLYGAIIQQMQQEVRNHLQEVLPDYMVPSELIAIPLMPLTENGKTNRQLLIAHIGHQENTTTVHQPPSGELQEHLAAIWQELLGITRISVYDDFFELGGHSLLAVRMVVAIRKQLQIEVDIQTLFVHTTIASLSQYLEQHHTAALLPAITTQPRDQAMPLSFAQERLWFIDKLQGSKQYHMPWVFRLHGPLDVEALTAAFRVIVERHEVLRTVIAESDGVGYQHLLPSSQWSADYISQSDLAVMGADIETYLSEELNRPYDLSRDMMLRVHIINKGPEEHVLFVMLHHIAFDGWSVSLLVNELSLLYRSLHAGEGIPSSLPVLPVQYADYAIWQRNYLSGDVLARKLDYWRGQLSGVAVLELPLDYVRPAIQRTEGDEERLVLDPSLYAELLKVSQQEGVTLYMTLLSAFKALLYRYSGQEDICVGTPVANRQQHEVETLMGFFVNTLALRSQVHGKMSFRSLLQAVKSTTLSAYDHQDVPFEKVVEILGVERDMSRSSVFQVVFVMQNTLETGELDMGDLMITSESGNEVTSRFDLKLSATELDGSITLSINYRVDLFRKDTINRMLAHYEQMLLSVVSDVNRQIGAIKILSVAEERMLLSTFNNTDVTLPDKTIIQLFEEQVKRTPDHTALMFEGATLTFAELEERAAKLGHYLQSCNIGPETFVPICIDRSLEMMVGILGILKAGGAYVPIDPNYPEERIAFMLEDTAAHVVVTLGKFRHLLQARGQVNTIIALDEDSEMISMMPASPVNSGLQPGNLLYVIYTSGSTGKPKGVLLEHRSLVNFLFHQAQVFNISKEDRILQFYNFCFDASAEQIFLPLITGATMVLIRDTIRLDLPRFEAFMREYRITHLQATPGFHYNLSADKYGGLKRVVSGGEICNIELWERWKGICSFYNKYGPTESAISATEYHCSADIDLSGMRTVPIGKPVSNTRIYILDAGGTPVPVGVSGELCIGGVQVARGYLNRPSLTAEKFIDSPFLTGDRLYRTGDMARWLPDGNIEYLGRIDDQVKIRGYRVELGEVESVLQAAPGVKQGVVVAREDGSGSRRLIGFVVPSGMFDRTAIQRYLSEQLPEYMVPSLLLSLDKLPLTSTGKVNRQALPAAIADDQRPDSYVAAQTLLEQQLCGIWQNILGVHRVGITDNFFELGGHSLLVIRVVAAIRRELERELSVKDLFLYPTVSALTAYLESTTGTTLLPAVTPRLSDEAIPLSFSQERLWFIDKLQGSRQYHMPWVFRLYGPLDVAALTDSFRAIVDRHSVLRTVVYESEGIGYQQLLPSADWSPVYMRASDLSASGQDLEEYLSAELDRAYDLSRDMMLRVHLIEEGPDDHVLLVMLHHIAFDGWSVSLLVKELGLLYRSLQSGEGIPSSLPVLPVQYADYAAWQRHYLSGALLSGKLSYWKQQLSGVSVLELPSDYVRPAVQSGAGGEERLLLPASLSTALTGLSQSAGVTLYMTLLSAFKVLLYRYSGQEDICVGTPVAGRHQQEVESLMGFFVNTLALRSQVIGGQRFIDLLASVKTTTLSAYDHQDVPFEKVVEVLGVERDMSRGAVFQVMFSLQHAVETEDFDLGNVTLSALESTELPSRFDLEMNVTLSSTGLELQLVYSKDLYKADSIQRMLGHYEQLLHAIVASQDTTIDNLPMLSAAENTQILTDFNPSPQTWHTPSGTTVLTLFEEQAALHPDAIALVYEDQQLSYSELNARANQLGSYLRARGIGPEVPVPVCADRSLELMVCILGVLKSGGAYVPIDPDYPEDRIRYMLEDTGAGVILSAIRKRSLSLSKLFGGEVIDVINWGVISTEPLENLVSVSEPAHLAYMIYTSGSTGKPKGVMVEHGNLLNIVYSWRRQYELNQFKPVLLSLASISFDVFTGDFCKALTNGGTMVLIDKEQHMDMRYLQRTIQANQVNILESTPGLVLNLVKQFEQSGSGIEQIRLLVIGSEMCTAAHYEELRSSCKAHTRLLNSYGVTEATIDTSYFEGELNGAGIVPVGPAMDNMRYYILDASKQVVPVGVPGELFIAGTGVSRGYAGAAAKENIRFTDDPFYPGSRMYRTGDRARWRADGQVELIGRIDSQVKISGYRIELSEIESVLNTSPAVRQAVVVDKADSLGNKRLVGFIVPETVLDKQQLSDYLRQYLPAYMVPSVFVSIDQVPVTPNGKTDKDKLRKKDISNLTLHIAYEPPRNLLEEGLANIWQELLNVPQAGINDNFFELGGNSIITIQVVSRARRLGYELQVSDLFNYQTIAGISAALEQRNAVSEDGQPLSGECGLLPIQQAYLENAGREQSPDNQSVLLSIRKEITLEVVNEVVNRLLLHHDSLRFVYHQDEAGNWRQAYGDQPASVMYCDLSFLSAGIMESSMMECCNNYQRQLDILKGVLMKVVLIQTNVNETYNRLFITIHRLAIDNASWHILLEDLETLFTAAQEDRRLTTLVRTASYRQWYQQLVRYGQSRRLQTQLAHWQQSMTAYQPLPANDKPGREAAGHCIARLGKMLTQHLLEEISPVYHTEVTDILLAALAKALCEWSGRLSVVIGMNGDGRVGLPGDIDVRRTIGWFNATYPVQLKYEAELGAASLIKGVKETLRQVPDNGIGYGVLRYLLKEEVLQSNTWDLLFSYTGQADNVLRSGQWLQEEMEPIDATVSTNYPGKERIRVDVKVLAGELVVRWDFNEQYHTSTAIQALSVAYMAILEELIKHCQDRKEQGVAEYTPADYGLSGEITHEELEGFLNNDQSGTPEADQDDIMIF</sequence>
<dbReference type="SUPFAM" id="SSF47336">
    <property type="entry name" value="ACP-like"/>
    <property type="match status" value="6"/>
</dbReference>
<dbReference type="EMBL" id="JAICCF010000001">
    <property type="protein sequence ID" value="MBW8683317.1"/>
    <property type="molecule type" value="Genomic_DNA"/>
</dbReference>